<dbReference type="Proteomes" id="UP000800235">
    <property type="component" value="Unassembled WGS sequence"/>
</dbReference>
<organism evidence="1 2">
    <name type="scientific">Tothia fuscella</name>
    <dbReference type="NCBI Taxonomy" id="1048955"/>
    <lineage>
        <taxon>Eukaryota</taxon>
        <taxon>Fungi</taxon>
        <taxon>Dikarya</taxon>
        <taxon>Ascomycota</taxon>
        <taxon>Pezizomycotina</taxon>
        <taxon>Dothideomycetes</taxon>
        <taxon>Pleosporomycetidae</taxon>
        <taxon>Venturiales</taxon>
        <taxon>Cylindrosympodiaceae</taxon>
        <taxon>Tothia</taxon>
    </lineage>
</organism>
<comment type="caution">
    <text evidence="1">The sequence shown here is derived from an EMBL/GenBank/DDBJ whole genome shotgun (WGS) entry which is preliminary data.</text>
</comment>
<accession>A0A9P4P5E9</accession>
<name>A0A9P4P5E9_9PEZI</name>
<protein>
    <submittedName>
        <fullName evidence="1">Uncharacterized protein</fullName>
    </submittedName>
</protein>
<evidence type="ECO:0000313" key="2">
    <source>
        <dbReference type="Proteomes" id="UP000800235"/>
    </source>
</evidence>
<dbReference type="EMBL" id="MU007009">
    <property type="protein sequence ID" value="KAF2436919.1"/>
    <property type="molecule type" value="Genomic_DNA"/>
</dbReference>
<gene>
    <name evidence="1" type="ORF">EJ08DRAFT_644483</name>
</gene>
<keyword evidence="2" id="KW-1185">Reference proteome</keyword>
<sequence length="411" mass="47177">MLLRRPELAKHVQTIGVYHYEHEWSPIKLNDQDQLMLRTSAENATLDITDLTFAIEDQSIAAYLGLLFNILPNLRELRYRPEYDEDGSIALLLESVTRLEQPRYLEKLETFVIQADAEEYGFSMSDFSPLIRLPSLKTFKGIYTSKVQEQYRDTATGQTMKRDDFPSGSLKVEHLIFRKTALGPDCIAKLFPACKTLKSFDYFTSMVEYEWVQPEPEELIAALQPHKDTLERLLLTDLFTQRFEFLDTETIKYSVGRLTAFSKLRELSIEQALILGIADSERCGDDAEIQGCTHEHIAASCFFCNSEKVISPCPMIDRQNLCLVLPPSLERLCITGCTSQILPHMRELALERAKRFSLLNSITLEISRSEFEEIMSYFSAQEVEGEDDVLVMERLAGNEDERLAWLENGQH</sequence>
<evidence type="ECO:0000313" key="1">
    <source>
        <dbReference type="EMBL" id="KAF2436919.1"/>
    </source>
</evidence>
<dbReference type="AlphaFoldDB" id="A0A9P4P5E9"/>
<reference evidence="1" key="1">
    <citation type="journal article" date="2020" name="Stud. Mycol.">
        <title>101 Dothideomycetes genomes: a test case for predicting lifestyles and emergence of pathogens.</title>
        <authorList>
            <person name="Haridas S."/>
            <person name="Albert R."/>
            <person name="Binder M."/>
            <person name="Bloem J."/>
            <person name="Labutti K."/>
            <person name="Salamov A."/>
            <person name="Andreopoulos B."/>
            <person name="Baker S."/>
            <person name="Barry K."/>
            <person name="Bills G."/>
            <person name="Bluhm B."/>
            <person name="Cannon C."/>
            <person name="Castanera R."/>
            <person name="Culley D."/>
            <person name="Daum C."/>
            <person name="Ezra D."/>
            <person name="Gonzalez J."/>
            <person name="Henrissat B."/>
            <person name="Kuo A."/>
            <person name="Liang C."/>
            <person name="Lipzen A."/>
            <person name="Lutzoni F."/>
            <person name="Magnuson J."/>
            <person name="Mondo S."/>
            <person name="Nolan M."/>
            <person name="Ohm R."/>
            <person name="Pangilinan J."/>
            <person name="Park H.-J."/>
            <person name="Ramirez L."/>
            <person name="Alfaro M."/>
            <person name="Sun H."/>
            <person name="Tritt A."/>
            <person name="Yoshinaga Y."/>
            <person name="Zwiers L.-H."/>
            <person name="Turgeon B."/>
            <person name="Goodwin S."/>
            <person name="Spatafora J."/>
            <person name="Crous P."/>
            <person name="Grigoriev I."/>
        </authorList>
    </citation>
    <scope>NUCLEOTIDE SEQUENCE</scope>
    <source>
        <strain evidence="1">CBS 130266</strain>
    </source>
</reference>
<proteinExistence type="predicted"/>